<sequence length="307" mass="35410">MCNSIISEQAPRVKAITTLLDARYRRYPFSIRSPSDVLYNTHGAYERNISPRQEFKRLPVYKTKSPLSTSSHSPIGSSRCCQTKEEERRSSRQEACHQSKVKREEKPVNMQKGESSILTSCQNVCIIFKMSQEQMLRLTRSEESRIRVPVSLGETARAGIADARKEAQNVKMAKKVERRRQMADDRSQQKAPDVLNYTVRAGSRISMHIDIEIKRQPVFSESNYGFAAYRRQVTQRGTVQTSRRMYSEIHIRDHQSLPTLGESFARTKNYTYIVTAVFVRHSFEREIVITSYGRTESTNGRRELSAE</sequence>
<protein>
    <submittedName>
        <fullName evidence="2">Uncharacterized protein</fullName>
    </submittedName>
</protein>
<feature type="region of interest" description="Disordered" evidence="1">
    <location>
        <begin position="64"/>
        <end position="111"/>
    </location>
</feature>
<dbReference type="Proteomes" id="UP000053105">
    <property type="component" value="Unassembled WGS sequence"/>
</dbReference>
<accession>A0A0M9A5I5</accession>
<dbReference type="EMBL" id="KQ435729">
    <property type="protein sequence ID" value="KOX77650.1"/>
    <property type="molecule type" value="Genomic_DNA"/>
</dbReference>
<evidence type="ECO:0000313" key="2">
    <source>
        <dbReference type="EMBL" id="KOX77650.1"/>
    </source>
</evidence>
<proteinExistence type="predicted"/>
<feature type="compositionally biased region" description="Polar residues" evidence="1">
    <location>
        <begin position="65"/>
        <end position="81"/>
    </location>
</feature>
<reference evidence="2 3" key="1">
    <citation type="submission" date="2015-07" db="EMBL/GenBank/DDBJ databases">
        <title>The genome of Melipona quadrifasciata.</title>
        <authorList>
            <person name="Pan H."/>
            <person name="Kapheim K."/>
        </authorList>
    </citation>
    <scope>NUCLEOTIDE SEQUENCE [LARGE SCALE GENOMIC DNA]</scope>
    <source>
        <strain evidence="2">0111107301</strain>
        <tissue evidence="2">Whole body</tissue>
    </source>
</reference>
<organism evidence="2 3">
    <name type="scientific">Melipona quadrifasciata</name>
    <dbReference type="NCBI Taxonomy" id="166423"/>
    <lineage>
        <taxon>Eukaryota</taxon>
        <taxon>Metazoa</taxon>
        <taxon>Ecdysozoa</taxon>
        <taxon>Arthropoda</taxon>
        <taxon>Hexapoda</taxon>
        <taxon>Insecta</taxon>
        <taxon>Pterygota</taxon>
        <taxon>Neoptera</taxon>
        <taxon>Endopterygota</taxon>
        <taxon>Hymenoptera</taxon>
        <taxon>Apocrita</taxon>
        <taxon>Aculeata</taxon>
        <taxon>Apoidea</taxon>
        <taxon>Anthophila</taxon>
        <taxon>Apidae</taxon>
        <taxon>Melipona</taxon>
    </lineage>
</organism>
<evidence type="ECO:0000256" key="1">
    <source>
        <dbReference type="SAM" id="MobiDB-lite"/>
    </source>
</evidence>
<keyword evidence="3" id="KW-1185">Reference proteome</keyword>
<name>A0A0M9A5I5_9HYME</name>
<feature type="compositionally biased region" description="Basic and acidic residues" evidence="1">
    <location>
        <begin position="82"/>
        <end position="107"/>
    </location>
</feature>
<gene>
    <name evidence="2" type="ORF">WN51_09315</name>
</gene>
<dbReference type="AlphaFoldDB" id="A0A0M9A5I5"/>
<evidence type="ECO:0000313" key="3">
    <source>
        <dbReference type="Proteomes" id="UP000053105"/>
    </source>
</evidence>